<organism evidence="1 2">
    <name type="scientific">Amanita muscaria (strain Koide BX008)</name>
    <dbReference type="NCBI Taxonomy" id="946122"/>
    <lineage>
        <taxon>Eukaryota</taxon>
        <taxon>Fungi</taxon>
        <taxon>Dikarya</taxon>
        <taxon>Basidiomycota</taxon>
        <taxon>Agaricomycotina</taxon>
        <taxon>Agaricomycetes</taxon>
        <taxon>Agaricomycetidae</taxon>
        <taxon>Agaricales</taxon>
        <taxon>Pluteineae</taxon>
        <taxon>Amanitaceae</taxon>
        <taxon>Amanita</taxon>
    </lineage>
</organism>
<proteinExistence type="predicted"/>
<evidence type="ECO:0000313" key="1">
    <source>
        <dbReference type="EMBL" id="KIL64442.1"/>
    </source>
</evidence>
<accession>A0A0C2WRY7</accession>
<evidence type="ECO:0000313" key="2">
    <source>
        <dbReference type="Proteomes" id="UP000054549"/>
    </source>
</evidence>
<protein>
    <submittedName>
        <fullName evidence="1">Uncharacterized protein</fullName>
    </submittedName>
</protein>
<dbReference type="InParanoid" id="A0A0C2WRY7"/>
<dbReference type="Proteomes" id="UP000054549">
    <property type="component" value="Unassembled WGS sequence"/>
</dbReference>
<name>A0A0C2WRY7_AMAMK</name>
<reference evidence="1 2" key="1">
    <citation type="submission" date="2014-04" db="EMBL/GenBank/DDBJ databases">
        <title>Evolutionary Origins and Diversification of the Mycorrhizal Mutualists.</title>
        <authorList>
            <consortium name="DOE Joint Genome Institute"/>
            <consortium name="Mycorrhizal Genomics Consortium"/>
            <person name="Kohler A."/>
            <person name="Kuo A."/>
            <person name="Nagy L.G."/>
            <person name="Floudas D."/>
            <person name="Copeland A."/>
            <person name="Barry K.W."/>
            <person name="Cichocki N."/>
            <person name="Veneault-Fourrey C."/>
            <person name="LaButti K."/>
            <person name="Lindquist E.A."/>
            <person name="Lipzen A."/>
            <person name="Lundell T."/>
            <person name="Morin E."/>
            <person name="Murat C."/>
            <person name="Riley R."/>
            <person name="Ohm R."/>
            <person name="Sun H."/>
            <person name="Tunlid A."/>
            <person name="Henrissat B."/>
            <person name="Grigoriev I.V."/>
            <person name="Hibbett D.S."/>
            <person name="Martin F."/>
        </authorList>
    </citation>
    <scope>NUCLEOTIDE SEQUENCE [LARGE SCALE GENOMIC DNA]</scope>
    <source>
        <strain evidence="1 2">Koide BX008</strain>
    </source>
</reference>
<gene>
    <name evidence="1" type="ORF">M378DRAFT_163207</name>
</gene>
<keyword evidence="2" id="KW-1185">Reference proteome</keyword>
<dbReference type="EMBL" id="KN818249">
    <property type="protein sequence ID" value="KIL64442.1"/>
    <property type="molecule type" value="Genomic_DNA"/>
</dbReference>
<feature type="non-terminal residue" evidence="1">
    <location>
        <position position="74"/>
    </location>
</feature>
<sequence length="74" mass="7942">MSTTTHINLPVSKTIYSIYPEQLYTNASGIAYSVTSIAFSTPPATTEQVGCGRSVGTSYMALRLDASYVPIFLS</sequence>
<dbReference type="HOGENOM" id="CLU_2694367_0_0_1"/>
<dbReference type="AlphaFoldDB" id="A0A0C2WRY7"/>